<comment type="subcellular location">
    <subcellularLocation>
        <location evidence="1">Secreted</location>
    </subcellularLocation>
</comment>
<keyword evidence="3" id="KW-0964">Secreted</keyword>
<dbReference type="Pfam" id="PF05630">
    <property type="entry name" value="NPP1"/>
    <property type="match status" value="1"/>
</dbReference>
<comment type="similarity">
    <text evidence="2">Belongs to the Necrosis inducing protein (NPP1) family.</text>
</comment>
<dbReference type="PANTHER" id="PTHR33657:SF8">
    <property type="entry name" value="DOMAIN PROTEIN, PUTATIVE (AFU_ORTHOLOGUE AFUA_5G00600)-RELATED"/>
    <property type="match status" value="1"/>
</dbReference>
<accession>A0A3R7MUM8</accession>
<dbReference type="GO" id="GO:0005576">
    <property type="term" value="C:extracellular region"/>
    <property type="evidence" value="ECO:0007669"/>
    <property type="project" value="UniProtKB-SubCell"/>
</dbReference>
<protein>
    <recommendedName>
        <fullName evidence="8">Necrosis inducing-like protein NPP1 type</fullName>
    </recommendedName>
</protein>
<dbReference type="InterPro" id="IPR008701">
    <property type="entry name" value="NPP1"/>
</dbReference>
<dbReference type="Proteomes" id="UP000285883">
    <property type="component" value="Unassembled WGS sequence"/>
</dbReference>
<keyword evidence="5" id="KW-1133">Transmembrane helix</keyword>
<comment type="caution">
    <text evidence="6">The sequence shown here is derived from an EMBL/GenBank/DDBJ whole genome shotgun (WGS) entry which is preliminary data.</text>
</comment>
<name>A0A3R7MUM8_9STRA</name>
<dbReference type="PANTHER" id="PTHR33657">
    <property type="entry name" value="DOMAIN PROTEIN, PUTATIVE (AFU_ORTHOLOGUE AFUA_5G00600)-RELATED"/>
    <property type="match status" value="1"/>
</dbReference>
<organism evidence="6 7">
    <name type="scientific">Phytophthora kernoviae</name>
    <dbReference type="NCBI Taxonomy" id="325452"/>
    <lineage>
        <taxon>Eukaryota</taxon>
        <taxon>Sar</taxon>
        <taxon>Stramenopiles</taxon>
        <taxon>Oomycota</taxon>
        <taxon>Peronosporomycetes</taxon>
        <taxon>Peronosporales</taxon>
        <taxon>Peronosporaceae</taxon>
        <taxon>Phytophthora</taxon>
    </lineage>
</organism>
<evidence type="ECO:0008006" key="8">
    <source>
        <dbReference type="Google" id="ProtNLM"/>
    </source>
</evidence>
<evidence type="ECO:0000256" key="2">
    <source>
        <dbReference type="ARBA" id="ARBA00009520"/>
    </source>
</evidence>
<evidence type="ECO:0000256" key="4">
    <source>
        <dbReference type="ARBA" id="ARBA00023026"/>
    </source>
</evidence>
<evidence type="ECO:0000256" key="1">
    <source>
        <dbReference type="ARBA" id="ARBA00004613"/>
    </source>
</evidence>
<dbReference type="EMBL" id="MAYM02000421">
    <property type="protein sequence ID" value="RLN38448.1"/>
    <property type="molecule type" value="Genomic_DNA"/>
</dbReference>
<evidence type="ECO:0000313" key="6">
    <source>
        <dbReference type="EMBL" id="RLN38448.1"/>
    </source>
</evidence>
<evidence type="ECO:0000313" key="7">
    <source>
        <dbReference type="Proteomes" id="UP000285883"/>
    </source>
</evidence>
<dbReference type="AlphaFoldDB" id="A0A3R7MUM8"/>
<keyword evidence="5" id="KW-0472">Membrane</keyword>
<keyword evidence="4" id="KW-0843">Virulence</keyword>
<evidence type="ECO:0000256" key="5">
    <source>
        <dbReference type="SAM" id="Phobius"/>
    </source>
</evidence>
<gene>
    <name evidence="6" type="ORF">BBI17_009681</name>
</gene>
<reference evidence="6 7" key="1">
    <citation type="submission" date="2018-07" db="EMBL/GenBank/DDBJ databases">
        <title>Genome sequencing of oomycete isolates from Chile give support for New Zealand origin for Phytophthora kernoviae and make available the first Nothophytophthora sp. genome.</title>
        <authorList>
            <person name="Studholme D.J."/>
            <person name="Sanfuentes E."/>
            <person name="Panda P."/>
            <person name="Hill R."/>
            <person name="Sambles C."/>
            <person name="Grant M."/>
            <person name="Williams N.M."/>
            <person name="Mcdougal R.L."/>
        </authorList>
    </citation>
    <scope>NUCLEOTIDE SEQUENCE [LARGE SCALE GENOMIC DNA]</scope>
    <source>
        <strain evidence="6">Chile2</strain>
    </source>
</reference>
<feature type="transmembrane region" description="Helical" evidence="5">
    <location>
        <begin position="44"/>
        <end position="64"/>
    </location>
</feature>
<dbReference type="PIRSF" id="PIRSF029958">
    <property type="entry name" value="Necrosis-inducing_protein"/>
    <property type="match status" value="1"/>
</dbReference>
<keyword evidence="5" id="KW-0812">Transmembrane</keyword>
<proteinExistence type="inferred from homology"/>
<evidence type="ECO:0000256" key="3">
    <source>
        <dbReference type="ARBA" id="ARBA00022525"/>
    </source>
</evidence>
<sequence length="286" mass="31517">MMFAREKEAVCSLSIARCNTTNPRSKSPLLYSVGNQSRLTIDTTLLTVLMLRALLVIIAVALFSGDVVSIDHDKVQPFAQPDPVTVSEKAAVKFKPMLTINGGCASYPAVNAAGEITGGLKGTGFTSGCKVSLMGSQVYGRSVWYNDVWAIMYAWYFPKGFWSDYASKRHDWANVIVWIDNPASETPSIVGLSTSYGDSTYKKIAPAPYSAINNGTTPKFLHTLAMLFGGPYMIYTSMFGEFQDLIMWEQLTDEARTALNTTDFGDAKVPFIDANFEKKLEKAWPF</sequence>